<accession>A0A1X0P3I7</accession>
<feature type="compositionally biased region" description="Low complexity" evidence="1">
    <location>
        <begin position="344"/>
        <end position="355"/>
    </location>
</feature>
<feature type="region of interest" description="Disordered" evidence="1">
    <location>
        <begin position="1"/>
        <end position="71"/>
    </location>
</feature>
<reference evidence="2 3" key="1">
    <citation type="submission" date="2017-03" db="EMBL/GenBank/DDBJ databases">
        <title>An alternative strategy for trypanosome survival in the mammalian bloodstream revealed through genome and transcriptome analysis of the ubiquitous bovine parasite Trypanosoma (Megatrypanum) theileri.</title>
        <authorList>
            <person name="Kelly S."/>
            <person name="Ivens A."/>
            <person name="Mott A."/>
            <person name="O'Neill E."/>
            <person name="Emms D."/>
            <person name="Macleod O."/>
            <person name="Voorheis P."/>
            <person name="Matthews J."/>
            <person name="Matthews K."/>
            <person name="Carrington M."/>
        </authorList>
    </citation>
    <scope>NUCLEOTIDE SEQUENCE [LARGE SCALE GENOMIC DNA]</scope>
    <source>
        <strain evidence="2">Edinburgh</strain>
    </source>
</reference>
<evidence type="ECO:0000313" key="3">
    <source>
        <dbReference type="Proteomes" id="UP000192257"/>
    </source>
</evidence>
<gene>
    <name evidence="2" type="ORF">TM35_000074040</name>
</gene>
<proteinExistence type="predicted"/>
<feature type="compositionally biased region" description="Low complexity" evidence="1">
    <location>
        <begin position="253"/>
        <end position="267"/>
    </location>
</feature>
<dbReference type="EMBL" id="NBCO01000007">
    <property type="protein sequence ID" value="ORC90980.1"/>
    <property type="molecule type" value="Genomic_DNA"/>
</dbReference>
<feature type="compositionally biased region" description="Basic residues" evidence="1">
    <location>
        <begin position="320"/>
        <end position="329"/>
    </location>
</feature>
<dbReference type="VEuPathDB" id="TriTrypDB:TM35_000074040"/>
<dbReference type="RefSeq" id="XP_028885046.1">
    <property type="nucleotide sequence ID" value="XM_029023850.1"/>
</dbReference>
<feature type="compositionally biased region" description="Basic residues" evidence="1">
    <location>
        <begin position="224"/>
        <end position="238"/>
    </location>
</feature>
<feature type="compositionally biased region" description="Polar residues" evidence="1">
    <location>
        <begin position="298"/>
        <end position="310"/>
    </location>
</feature>
<comment type="caution">
    <text evidence="2">The sequence shown here is derived from an EMBL/GenBank/DDBJ whole genome shotgun (WGS) entry which is preliminary data.</text>
</comment>
<sequence>MRTTKRTSIDGITPLCCAQSSPRSHSSGLYIRNSQTVSSATPPRRPFSLETPRSSHHTTSNKQGQNNHNHNYLKKHINNGLSSFRHQKDEVHDILRGAVAKLLDFNKFTMPVWTRRVSALDARIRRLPVGDESFLERAAEKLSACLDELNDTLQMLSDSTQTPETSIRWKRYVQNSQESLLDIKTSVFALQSRIKKILSFATSTSPKTLDRVLYFMGANASPTKTRHTRTNTRPLHSRRTTDERGKGPRSNPSSTMGFSSYGSSSAGRRSDESLDELAAARSGSNHGTPVRTRRARQRSLTGSEGNSSHCESPKHSRSQEHHHHNHNHHSSSEQRPRPRPRPLAPLQQQKQQQQRSVLSALDRRHSWADILTQYSMRCSRTLSSPHRSPLLRKEPFYDSVEEYTRPTKFLSKEPIHDFRDNGINSNRRGSGLWDVGLTENECQHDVLYHSRSRDRSKQQLQPDERCRLLERIDILEKSFDSRNASSLKEAENLFNKLYGSRRGPRYYSEWIDDMEMRAVRHR</sequence>
<keyword evidence="3" id="KW-1185">Reference proteome</keyword>
<dbReference type="OrthoDB" id="247528at2759"/>
<evidence type="ECO:0000313" key="2">
    <source>
        <dbReference type="EMBL" id="ORC90980.1"/>
    </source>
</evidence>
<feature type="compositionally biased region" description="Polar residues" evidence="1">
    <location>
        <begin position="18"/>
        <end position="41"/>
    </location>
</feature>
<dbReference type="Proteomes" id="UP000192257">
    <property type="component" value="Unassembled WGS sequence"/>
</dbReference>
<feature type="compositionally biased region" description="Polar residues" evidence="1">
    <location>
        <begin position="57"/>
        <end position="70"/>
    </location>
</feature>
<dbReference type="GeneID" id="39983630"/>
<evidence type="ECO:0000256" key="1">
    <source>
        <dbReference type="SAM" id="MobiDB-lite"/>
    </source>
</evidence>
<protein>
    <submittedName>
        <fullName evidence="2">Uncharacterized protein</fullName>
    </submittedName>
</protein>
<organism evidence="2 3">
    <name type="scientific">Trypanosoma theileri</name>
    <dbReference type="NCBI Taxonomy" id="67003"/>
    <lineage>
        <taxon>Eukaryota</taxon>
        <taxon>Discoba</taxon>
        <taxon>Euglenozoa</taxon>
        <taxon>Kinetoplastea</taxon>
        <taxon>Metakinetoplastina</taxon>
        <taxon>Trypanosomatida</taxon>
        <taxon>Trypanosomatidae</taxon>
        <taxon>Trypanosoma</taxon>
    </lineage>
</organism>
<dbReference type="AlphaFoldDB" id="A0A1X0P3I7"/>
<name>A0A1X0P3I7_9TRYP</name>
<feature type="region of interest" description="Disordered" evidence="1">
    <location>
        <begin position="220"/>
        <end position="360"/>
    </location>
</feature>